<dbReference type="PROSITE" id="PS50213">
    <property type="entry name" value="FAS1"/>
    <property type="match status" value="1"/>
</dbReference>
<dbReference type="Gene3D" id="2.30.180.10">
    <property type="entry name" value="FAS1 domain"/>
    <property type="match status" value="1"/>
</dbReference>
<keyword evidence="3" id="KW-1003">Cell membrane</keyword>
<name>A0A2C9VYW9_MANES</name>
<evidence type="ECO:0000256" key="11">
    <source>
        <dbReference type="SAM" id="SignalP"/>
    </source>
</evidence>
<evidence type="ECO:0000256" key="10">
    <source>
        <dbReference type="SAM" id="MobiDB-lite"/>
    </source>
</evidence>
<protein>
    <recommendedName>
        <fullName evidence="12">FAS1 domain-containing protein</fullName>
    </recommendedName>
</protein>
<comment type="subcellular location">
    <subcellularLocation>
        <location evidence="1">Cell membrane</location>
        <topology evidence="1">Lipid-anchor</topology>
        <topology evidence="1">GPI-anchor</topology>
    </subcellularLocation>
</comment>
<evidence type="ECO:0000256" key="1">
    <source>
        <dbReference type="ARBA" id="ARBA00004609"/>
    </source>
</evidence>
<evidence type="ECO:0000256" key="3">
    <source>
        <dbReference type="ARBA" id="ARBA00022475"/>
    </source>
</evidence>
<dbReference type="GO" id="GO:0009834">
    <property type="term" value="P:plant-type secondary cell wall biogenesis"/>
    <property type="evidence" value="ECO:0000318"/>
    <property type="project" value="GO_Central"/>
</dbReference>
<dbReference type="Gramene" id="Manes.04G023600.1.v8.1">
    <property type="protein sequence ID" value="Manes.04G023600.1.v8.1.CDS.1"/>
    <property type="gene ID" value="Manes.04G023600.v8.1"/>
</dbReference>
<gene>
    <name evidence="13" type="ORF">MANES_04G023600v8</name>
</gene>
<dbReference type="FunFam" id="2.30.180.10:FF:000006">
    <property type="entry name" value="Fasciclin-like arabinogalactan protein 11"/>
    <property type="match status" value="1"/>
</dbReference>
<dbReference type="SUPFAM" id="SSF82153">
    <property type="entry name" value="FAS1 domain"/>
    <property type="match status" value="1"/>
</dbReference>
<evidence type="ECO:0000259" key="12">
    <source>
        <dbReference type="PROSITE" id="PS50213"/>
    </source>
</evidence>
<evidence type="ECO:0000256" key="7">
    <source>
        <dbReference type="ARBA" id="ARBA00023136"/>
    </source>
</evidence>
<dbReference type="GO" id="GO:0098552">
    <property type="term" value="C:side of membrane"/>
    <property type="evidence" value="ECO:0007669"/>
    <property type="project" value="UniProtKB-KW"/>
</dbReference>
<evidence type="ECO:0000313" key="13">
    <source>
        <dbReference type="EMBL" id="OAY51652.1"/>
    </source>
</evidence>
<dbReference type="GO" id="GO:0005886">
    <property type="term" value="C:plasma membrane"/>
    <property type="evidence" value="ECO:0000318"/>
    <property type="project" value="GO_Central"/>
</dbReference>
<dbReference type="SMART" id="SM00554">
    <property type="entry name" value="FAS1"/>
    <property type="match status" value="1"/>
</dbReference>
<dbReference type="PANTHER" id="PTHR32077:SF41">
    <property type="entry name" value="FAS1 DOMAIN-CONTAINING PROTEIN"/>
    <property type="match status" value="1"/>
</dbReference>
<evidence type="ECO:0000256" key="4">
    <source>
        <dbReference type="ARBA" id="ARBA00022622"/>
    </source>
</evidence>
<dbReference type="PANTHER" id="PTHR32077">
    <property type="entry name" value="FASCICLIN-LIKE ARABINOGALACTAN PROTEIN"/>
    <property type="match status" value="1"/>
</dbReference>
<sequence>MKQQFLFSFSVSIFFFFFCFCCTTTSLAQSPAPAPAVPRGPTNVVKILKKAGQFKTFIRLLKTTQLDSNLNSQLGNTNNGLTIFAPSDTAFSNLKKRTLSSLTHQEIVELVQFHIVPTFISTSQFDTVTNPLRTHAGSGSRFQLNVTTSGSSVNITTGLTNTTIADTVYTDDHLAIYKVDKVLLPLDIFTPKPPAPAPAPAATKTEVESPNEEEDDDDVYHKNKSGAVSYVMDYNLVVLGVIGIVSITFSL</sequence>
<dbReference type="AlphaFoldDB" id="A0A2C9VYW9"/>
<dbReference type="EMBL" id="CM004390">
    <property type="protein sequence ID" value="OAY51652.1"/>
    <property type="molecule type" value="Genomic_DNA"/>
</dbReference>
<keyword evidence="14" id="KW-1185">Reference proteome</keyword>
<feature type="region of interest" description="Disordered" evidence="10">
    <location>
        <begin position="194"/>
        <end position="220"/>
    </location>
</feature>
<dbReference type="Proteomes" id="UP000091857">
    <property type="component" value="Chromosome 4"/>
</dbReference>
<comment type="function">
    <text evidence="9">May be a cell surface adhesion protein.</text>
</comment>
<keyword evidence="5 11" id="KW-0732">Signal</keyword>
<comment type="caution">
    <text evidence="13">The sequence shown here is derived from an EMBL/GenBank/DDBJ whole genome shotgun (WGS) entry which is preliminary data.</text>
</comment>
<evidence type="ECO:0000256" key="9">
    <source>
        <dbReference type="ARBA" id="ARBA00024686"/>
    </source>
</evidence>
<dbReference type="InterPro" id="IPR045003">
    <property type="entry name" value="FLA_A"/>
</dbReference>
<feature type="compositionally biased region" description="Acidic residues" evidence="10">
    <location>
        <begin position="209"/>
        <end position="218"/>
    </location>
</feature>
<dbReference type="InterPro" id="IPR000782">
    <property type="entry name" value="FAS1_domain"/>
</dbReference>
<keyword evidence="8" id="KW-0325">Glycoprotein</keyword>
<dbReference type="Pfam" id="PF02469">
    <property type="entry name" value="Fasciclin"/>
    <property type="match status" value="1"/>
</dbReference>
<comment type="similarity">
    <text evidence="2">Belongs to the fasciclin-like AGP family.</text>
</comment>
<evidence type="ECO:0000256" key="6">
    <source>
        <dbReference type="ARBA" id="ARBA00022974"/>
    </source>
</evidence>
<evidence type="ECO:0000256" key="5">
    <source>
        <dbReference type="ARBA" id="ARBA00022729"/>
    </source>
</evidence>
<dbReference type="STRING" id="3983.A0A2C9VYW9"/>
<reference evidence="14" key="1">
    <citation type="journal article" date="2016" name="Nat. Biotechnol.">
        <title>Sequencing wild and cultivated cassava and related species reveals extensive interspecific hybridization and genetic diversity.</title>
        <authorList>
            <person name="Bredeson J.V."/>
            <person name="Lyons J.B."/>
            <person name="Prochnik S.E."/>
            <person name="Wu G.A."/>
            <person name="Ha C.M."/>
            <person name="Edsinger-Gonzales E."/>
            <person name="Grimwood J."/>
            <person name="Schmutz J."/>
            <person name="Rabbi I.Y."/>
            <person name="Egesi C."/>
            <person name="Nauluvula P."/>
            <person name="Lebot V."/>
            <person name="Ndunguru J."/>
            <person name="Mkamilo G."/>
            <person name="Bart R.S."/>
            <person name="Setter T.L."/>
            <person name="Gleadow R.M."/>
            <person name="Kulakow P."/>
            <person name="Ferguson M.E."/>
            <person name="Rounsley S."/>
            <person name="Rokhsar D.S."/>
        </authorList>
    </citation>
    <scope>NUCLEOTIDE SEQUENCE [LARGE SCALE GENOMIC DNA]</scope>
    <source>
        <strain evidence="14">cv. AM560-2</strain>
    </source>
</reference>
<feature type="domain" description="FAS1" evidence="12">
    <location>
        <begin position="41"/>
        <end position="183"/>
    </location>
</feature>
<feature type="chain" id="PRO_5012429067" description="FAS1 domain-containing protein" evidence="11">
    <location>
        <begin position="29"/>
        <end position="251"/>
    </location>
</feature>
<evidence type="ECO:0000313" key="14">
    <source>
        <dbReference type="Proteomes" id="UP000091857"/>
    </source>
</evidence>
<keyword evidence="4" id="KW-0449">Lipoprotein</keyword>
<dbReference type="InterPro" id="IPR036378">
    <property type="entry name" value="FAS1_dom_sf"/>
</dbReference>
<evidence type="ECO:0000256" key="2">
    <source>
        <dbReference type="ARBA" id="ARBA00007843"/>
    </source>
</evidence>
<proteinExistence type="inferred from homology"/>
<keyword evidence="4" id="KW-0336">GPI-anchor</keyword>
<keyword evidence="7" id="KW-0472">Membrane</keyword>
<keyword evidence="6" id="KW-0654">Proteoglycan</keyword>
<organism evidence="13 14">
    <name type="scientific">Manihot esculenta</name>
    <name type="common">Cassava</name>
    <name type="synonym">Jatropha manihot</name>
    <dbReference type="NCBI Taxonomy" id="3983"/>
    <lineage>
        <taxon>Eukaryota</taxon>
        <taxon>Viridiplantae</taxon>
        <taxon>Streptophyta</taxon>
        <taxon>Embryophyta</taxon>
        <taxon>Tracheophyta</taxon>
        <taxon>Spermatophyta</taxon>
        <taxon>Magnoliopsida</taxon>
        <taxon>eudicotyledons</taxon>
        <taxon>Gunneridae</taxon>
        <taxon>Pentapetalae</taxon>
        <taxon>rosids</taxon>
        <taxon>fabids</taxon>
        <taxon>Malpighiales</taxon>
        <taxon>Euphorbiaceae</taxon>
        <taxon>Crotonoideae</taxon>
        <taxon>Manihoteae</taxon>
        <taxon>Manihot</taxon>
    </lineage>
</organism>
<accession>A0A2C9VYW9</accession>
<dbReference type="OrthoDB" id="286301at2759"/>
<evidence type="ECO:0000256" key="8">
    <source>
        <dbReference type="ARBA" id="ARBA00023180"/>
    </source>
</evidence>
<feature type="signal peptide" evidence="11">
    <location>
        <begin position="1"/>
        <end position="28"/>
    </location>
</feature>